<dbReference type="AlphaFoldDB" id="A0A921MQ50"/>
<protein>
    <submittedName>
        <fullName evidence="2">Glycosyltransferase family 2 protein</fullName>
    </submittedName>
</protein>
<evidence type="ECO:0000313" key="2">
    <source>
        <dbReference type="EMBL" id="HJG88127.1"/>
    </source>
</evidence>
<name>A0A921MQ50_9BACT</name>
<dbReference type="InterPro" id="IPR029044">
    <property type="entry name" value="Nucleotide-diphossugar_trans"/>
</dbReference>
<dbReference type="RefSeq" id="WP_273305209.1">
    <property type="nucleotide sequence ID" value="NZ_DYUD01000009.1"/>
</dbReference>
<dbReference type="Gene3D" id="3.90.550.10">
    <property type="entry name" value="Spore Coat Polysaccharide Biosynthesis Protein SpsA, Chain A"/>
    <property type="match status" value="1"/>
</dbReference>
<dbReference type="EMBL" id="DYUD01000009">
    <property type="protein sequence ID" value="HJG88127.1"/>
    <property type="molecule type" value="Genomic_DNA"/>
</dbReference>
<reference evidence="2" key="1">
    <citation type="journal article" date="2021" name="PeerJ">
        <title>Extensive microbial diversity within the chicken gut microbiome revealed by metagenomics and culture.</title>
        <authorList>
            <person name="Gilroy R."/>
            <person name="Ravi A."/>
            <person name="Getino M."/>
            <person name="Pursley I."/>
            <person name="Horton D.L."/>
            <person name="Alikhan N.F."/>
            <person name="Baker D."/>
            <person name="Gharbi K."/>
            <person name="Hall N."/>
            <person name="Watson M."/>
            <person name="Adriaenssens E.M."/>
            <person name="Foster-Nyarko E."/>
            <person name="Jarju S."/>
            <person name="Secka A."/>
            <person name="Antonio M."/>
            <person name="Oren A."/>
            <person name="Chaudhuri R.R."/>
            <person name="La Ragione R."/>
            <person name="Hildebrand F."/>
            <person name="Pallen M.J."/>
        </authorList>
    </citation>
    <scope>NUCLEOTIDE SEQUENCE</scope>
    <source>
        <strain evidence="2">CHK121-7720</strain>
    </source>
</reference>
<organism evidence="2 3">
    <name type="scientific">Barnesiella viscericola</name>
    <dbReference type="NCBI Taxonomy" id="397865"/>
    <lineage>
        <taxon>Bacteria</taxon>
        <taxon>Pseudomonadati</taxon>
        <taxon>Bacteroidota</taxon>
        <taxon>Bacteroidia</taxon>
        <taxon>Bacteroidales</taxon>
        <taxon>Barnesiellaceae</taxon>
        <taxon>Barnesiella</taxon>
    </lineage>
</organism>
<reference evidence="2" key="2">
    <citation type="submission" date="2021-09" db="EMBL/GenBank/DDBJ databases">
        <authorList>
            <person name="Gilroy R."/>
        </authorList>
    </citation>
    <scope>NUCLEOTIDE SEQUENCE</scope>
    <source>
        <strain evidence="2">CHK121-7720</strain>
    </source>
</reference>
<feature type="domain" description="Glycosyltransferase 2-like" evidence="1">
    <location>
        <begin position="8"/>
        <end position="140"/>
    </location>
</feature>
<dbReference type="GO" id="GO:0016758">
    <property type="term" value="F:hexosyltransferase activity"/>
    <property type="evidence" value="ECO:0007669"/>
    <property type="project" value="UniProtKB-ARBA"/>
</dbReference>
<evidence type="ECO:0000259" key="1">
    <source>
        <dbReference type="Pfam" id="PF00535"/>
    </source>
</evidence>
<comment type="caution">
    <text evidence="2">The sequence shown here is derived from an EMBL/GenBank/DDBJ whole genome shotgun (WGS) entry which is preliminary data.</text>
</comment>
<dbReference type="Pfam" id="PF00535">
    <property type="entry name" value="Glycos_transf_2"/>
    <property type="match status" value="1"/>
</dbReference>
<dbReference type="Proteomes" id="UP000757103">
    <property type="component" value="Unassembled WGS sequence"/>
</dbReference>
<dbReference type="PANTHER" id="PTHR22916:SF3">
    <property type="entry name" value="UDP-GLCNAC:BETAGAL BETA-1,3-N-ACETYLGLUCOSAMINYLTRANSFERASE-LIKE PROTEIN 1"/>
    <property type="match status" value="1"/>
</dbReference>
<dbReference type="CDD" id="cd00761">
    <property type="entry name" value="Glyco_tranf_GTA_type"/>
    <property type="match status" value="1"/>
</dbReference>
<accession>A0A921MQ50</accession>
<gene>
    <name evidence="2" type="ORF">K8U91_01430</name>
</gene>
<dbReference type="InterPro" id="IPR001173">
    <property type="entry name" value="Glyco_trans_2-like"/>
</dbReference>
<proteinExistence type="predicted"/>
<sequence>MEPSKIAIVVPVYNREKELVRTFASIVAQTYRPLHVVLVDNGSTDRSLALCQELKARYESDDFAVTVAQEAKRGPSAARNRGLSCVEEEYVSFFDSDDTYAPEAIALYMQAFEQNPSADIVGCTVEMVPETGRPYRAKAVFSNRVEPHLFHCTLGTQRYAVRTALVRVVGGWHEDYMRWEDWELGLRLLLTTDRVVWIERPPLVHVYLHADSITGYRYTPNSDDILRAIAHAHDDVERSGYPNKRRLHRLLLYKQMVVAGLCHREKSVRGAEIYRLTMEQAGHDRTLRWFLPLVYRYVSYGGRGSAILAERLLH</sequence>
<dbReference type="PANTHER" id="PTHR22916">
    <property type="entry name" value="GLYCOSYLTRANSFERASE"/>
    <property type="match status" value="1"/>
</dbReference>
<evidence type="ECO:0000313" key="3">
    <source>
        <dbReference type="Proteomes" id="UP000757103"/>
    </source>
</evidence>
<dbReference type="SUPFAM" id="SSF53448">
    <property type="entry name" value="Nucleotide-diphospho-sugar transferases"/>
    <property type="match status" value="1"/>
</dbReference>